<evidence type="ECO:0000256" key="1">
    <source>
        <dbReference type="SAM" id="MobiDB-lite"/>
    </source>
</evidence>
<proteinExistence type="predicted"/>
<accession>A0ABY8JXT1</accession>
<evidence type="ECO:0000313" key="2">
    <source>
        <dbReference type="EMBL" id="WGD40606.1"/>
    </source>
</evidence>
<feature type="region of interest" description="Disordered" evidence="1">
    <location>
        <begin position="31"/>
        <end position="61"/>
    </location>
</feature>
<dbReference type="Proteomes" id="UP001216440">
    <property type="component" value="Chromosome"/>
</dbReference>
<gene>
    <name evidence="2" type="ORF">PYS65_10875</name>
</gene>
<evidence type="ECO:0000313" key="3">
    <source>
        <dbReference type="Proteomes" id="UP001216440"/>
    </source>
</evidence>
<protein>
    <submittedName>
        <fullName evidence="2">Uncharacterized protein</fullName>
    </submittedName>
</protein>
<keyword evidence="3" id="KW-1185">Reference proteome</keyword>
<dbReference type="RefSeq" id="WP_279333734.1">
    <property type="nucleotide sequence ID" value="NZ_CP121682.1"/>
</dbReference>
<organism evidence="2 3">
    <name type="scientific">Streptomyces cathayae</name>
    <dbReference type="NCBI Taxonomy" id="3031124"/>
    <lineage>
        <taxon>Bacteria</taxon>
        <taxon>Bacillati</taxon>
        <taxon>Actinomycetota</taxon>
        <taxon>Actinomycetes</taxon>
        <taxon>Kitasatosporales</taxon>
        <taxon>Streptomycetaceae</taxon>
        <taxon>Streptomyces</taxon>
    </lineage>
</organism>
<name>A0ABY8JXT1_9ACTN</name>
<dbReference type="EMBL" id="CP121682">
    <property type="protein sequence ID" value="WGD40606.1"/>
    <property type="molecule type" value="Genomic_DNA"/>
</dbReference>
<reference evidence="2 3" key="1">
    <citation type="submission" date="2023-03" db="EMBL/GenBank/DDBJ databases">
        <authorList>
            <person name="Mo P."/>
        </authorList>
    </citation>
    <scope>NUCLEOTIDE SEQUENCE [LARGE SCALE GENOMIC DNA]</scope>
    <source>
        <strain evidence="2 3">HUAS 5</strain>
    </source>
</reference>
<sequence>MYEYEIHTYRSAELIREAEQEHQAREAVRLERAARRKAAARGAEPGSHSRGPRRHRFTRAV</sequence>
<feature type="compositionally biased region" description="Basic residues" evidence="1">
    <location>
        <begin position="50"/>
        <end position="61"/>
    </location>
</feature>